<keyword evidence="2" id="KW-1185">Reference proteome</keyword>
<proteinExistence type="predicted"/>
<reference evidence="2" key="1">
    <citation type="submission" date="2014-09" db="EMBL/GenBank/DDBJ databases">
        <authorList>
            <person name="Sauder A.B."/>
            <person name="McKenzie Q.R."/>
            <person name="Temple L.M."/>
            <person name="Alexis B.K."/>
            <person name="Al-Atrache Z."/>
            <person name="Lewis L.O."/>
            <person name="Loesser-Casey K.E."/>
            <person name="Mitchell K.J."/>
        </authorList>
    </citation>
    <scope>NUCLEOTIDE SEQUENCE [LARGE SCALE GENOMIC DNA]</scope>
</reference>
<name>A0A024B247_9CAUD</name>
<sequence>MGAHLVEPESGSPYQHNNKQRIELADVDKLTLADFGFTVDAVKLNHFGIDVKNPTTGEFLPDAFYEAKIEQGIAQAEKMLDIVIIPRYVEEHSDFYRNDFDSYNFIRTRKRPVIQLEKMRMEYGGGTVFSYPPKWWRVYTLEGHVELMPTMLLSSQGQNLSLSNIYSGYPMISGIPSLVGGEYAPQLFHVEYVAGLLPPTRRGVTEDWELSPDLWTLVIKLALKEILQQWGRLIVGAGIAEMTTQIDGVFQKINTTQSAMYGGASADIMQLDRDIEDLYKGLKSHYGVNLGII</sequence>
<dbReference type="Proteomes" id="UP000026906">
    <property type="component" value="Segment"/>
</dbReference>
<accession>A0A024B247</accession>
<dbReference type="EMBL" id="KJ489401">
    <property type="protein sequence ID" value="AHZ10669.1"/>
    <property type="molecule type" value="Genomic_DNA"/>
</dbReference>
<organism evidence="1 2">
    <name type="scientific">Bacillus phage Megatron</name>
    <dbReference type="NCBI Taxonomy" id="1486661"/>
    <lineage>
        <taxon>Viruses</taxon>
        <taxon>Duplodnaviria</taxon>
        <taxon>Heunggongvirae</taxon>
        <taxon>Uroviricota</taxon>
        <taxon>Caudoviricetes</taxon>
        <taxon>Herelleviridae</taxon>
        <taxon>Bastillevirinae</taxon>
        <taxon>Wphvirus</taxon>
        <taxon>Wphvirus megatron</taxon>
    </lineage>
</organism>
<dbReference type="KEGG" id="vg:19525796"/>
<protein>
    <submittedName>
        <fullName evidence="1">Uncharacterized protein</fullName>
    </submittedName>
</protein>
<evidence type="ECO:0000313" key="1">
    <source>
        <dbReference type="EMBL" id="AHZ10669.1"/>
    </source>
</evidence>
<dbReference type="RefSeq" id="YP_009036158.1">
    <property type="nucleotide sequence ID" value="NC_024211.1"/>
</dbReference>
<evidence type="ECO:0000313" key="2">
    <source>
        <dbReference type="Proteomes" id="UP000026906"/>
    </source>
</evidence>
<dbReference type="GeneID" id="19525796"/>